<dbReference type="Pfam" id="PF00893">
    <property type="entry name" value="Multi_Drug_Res"/>
    <property type="match status" value="1"/>
</dbReference>
<evidence type="ECO:0000313" key="10">
    <source>
        <dbReference type="EMBL" id="ERJ18380.1"/>
    </source>
</evidence>
<dbReference type="InterPro" id="IPR000390">
    <property type="entry name" value="Small_drug/metabolite_transptr"/>
</dbReference>
<evidence type="ECO:0000256" key="3">
    <source>
        <dbReference type="ARBA" id="ARBA00022475"/>
    </source>
</evidence>
<keyword evidence="4 8" id="KW-0812">Transmembrane</keyword>
<proteinExistence type="inferred from homology"/>
<evidence type="ECO:0000256" key="2">
    <source>
        <dbReference type="ARBA" id="ARBA00022448"/>
    </source>
</evidence>
<evidence type="ECO:0000313" key="11">
    <source>
        <dbReference type="Proteomes" id="UP000006242"/>
    </source>
</evidence>
<dbReference type="EMBL" id="AFNV02000019">
    <property type="protein sequence ID" value="ERJ18380.1"/>
    <property type="molecule type" value="Genomic_DNA"/>
</dbReference>
<dbReference type="OrthoDB" id="9808638at2"/>
<name>U2EK75_9GAMM</name>
<organism evidence="10 11">
    <name type="scientific">Salinisphaera shabanensis E1L3A</name>
    <dbReference type="NCBI Taxonomy" id="1033802"/>
    <lineage>
        <taxon>Bacteria</taxon>
        <taxon>Pseudomonadati</taxon>
        <taxon>Pseudomonadota</taxon>
        <taxon>Gammaproteobacteria</taxon>
        <taxon>Salinisphaerales</taxon>
        <taxon>Salinisphaeraceae</taxon>
        <taxon>Salinisphaera</taxon>
    </lineage>
</organism>
<feature type="transmembrane region" description="Helical" evidence="9">
    <location>
        <begin position="34"/>
        <end position="52"/>
    </location>
</feature>
<dbReference type="GO" id="GO:1990961">
    <property type="term" value="P:xenobiotic detoxification by transmembrane export across the plasma membrane"/>
    <property type="evidence" value="ECO:0007669"/>
    <property type="project" value="UniProtKB-ARBA"/>
</dbReference>
<dbReference type="RefSeq" id="WP_021031761.1">
    <property type="nucleotide sequence ID" value="NZ_AFNV02000019.1"/>
</dbReference>
<dbReference type="GO" id="GO:0005886">
    <property type="term" value="C:plasma membrane"/>
    <property type="evidence" value="ECO:0007669"/>
    <property type="project" value="UniProtKB-SubCell"/>
</dbReference>
<keyword evidence="5 9" id="KW-1133">Transmembrane helix</keyword>
<comment type="similarity">
    <text evidence="7 8">Belongs to the drug/metabolite transporter (DMT) superfamily. Small multidrug resistance (SMR) (TC 2.A.7.1) family.</text>
</comment>
<evidence type="ECO:0000256" key="4">
    <source>
        <dbReference type="ARBA" id="ARBA00022692"/>
    </source>
</evidence>
<dbReference type="eggNOG" id="COG2076">
    <property type="taxonomic scope" value="Bacteria"/>
</dbReference>
<evidence type="ECO:0000256" key="9">
    <source>
        <dbReference type="SAM" id="Phobius"/>
    </source>
</evidence>
<evidence type="ECO:0000256" key="1">
    <source>
        <dbReference type="ARBA" id="ARBA00004651"/>
    </source>
</evidence>
<dbReference type="Gene3D" id="1.10.3730.20">
    <property type="match status" value="1"/>
</dbReference>
<evidence type="ECO:0000256" key="7">
    <source>
        <dbReference type="ARBA" id="ARBA00038032"/>
    </source>
</evidence>
<feature type="transmembrane region" description="Helical" evidence="9">
    <location>
        <begin position="59"/>
        <end position="80"/>
    </location>
</feature>
<accession>U2EK75</accession>
<comment type="subcellular location">
    <subcellularLocation>
        <location evidence="1 8">Cell membrane</location>
        <topology evidence="1 8">Multi-pass membrane protein</topology>
    </subcellularLocation>
</comment>
<evidence type="ECO:0000256" key="5">
    <source>
        <dbReference type="ARBA" id="ARBA00022989"/>
    </source>
</evidence>
<keyword evidence="3" id="KW-1003">Cell membrane</keyword>
<evidence type="ECO:0000256" key="8">
    <source>
        <dbReference type="RuleBase" id="RU003942"/>
    </source>
</evidence>
<evidence type="ECO:0000256" key="6">
    <source>
        <dbReference type="ARBA" id="ARBA00023136"/>
    </source>
</evidence>
<protein>
    <submittedName>
        <fullName evidence="10">Small multidrug resistance protein</fullName>
    </submittedName>
</protein>
<dbReference type="SUPFAM" id="SSF103481">
    <property type="entry name" value="Multidrug resistance efflux transporter EmrE"/>
    <property type="match status" value="1"/>
</dbReference>
<dbReference type="STRING" id="1033802.SSPSH_002661"/>
<dbReference type="FunFam" id="1.10.3730.20:FF:000001">
    <property type="entry name" value="Quaternary ammonium compound resistance transporter SugE"/>
    <property type="match status" value="1"/>
</dbReference>
<keyword evidence="2" id="KW-0813">Transport</keyword>
<dbReference type="PANTHER" id="PTHR30561:SF1">
    <property type="entry name" value="MULTIDRUG TRANSPORTER EMRE"/>
    <property type="match status" value="1"/>
</dbReference>
<dbReference type="PANTHER" id="PTHR30561">
    <property type="entry name" value="SMR FAMILY PROTON-DEPENDENT DRUG EFFLUX TRANSPORTER SUGE"/>
    <property type="match status" value="1"/>
</dbReference>
<reference evidence="10 11" key="1">
    <citation type="journal article" date="2011" name="J. Bacteriol.">
        <title>Genome sequence of Salinisphaera shabanensis, a gammaproteobacterium from the harsh, variable environment of the brine-seawater interface of the Shaban Deep in the Red Sea.</title>
        <authorList>
            <person name="Antunes A."/>
            <person name="Alam I."/>
            <person name="Bajic V.B."/>
            <person name="Stingl U."/>
        </authorList>
    </citation>
    <scope>NUCLEOTIDE SEQUENCE [LARGE SCALE GENOMIC DNA]</scope>
    <source>
        <strain evidence="10 11">E1L3A</strain>
    </source>
</reference>
<comment type="caution">
    <text evidence="10">The sequence shown here is derived from an EMBL/GenBank/DDBJ whole genome shotgun (WGS) entry which is preliminary data.</text>
</comment>
<dbReference type="Proteomes" id="UP000006242">
    <property type="component" value="Unassembled WGS sequence"/>
</dbReference>
<dbReference type="InterPro" id="IPR045324">
    <property type="entry name" value="Small_multidrug_res"/>
</dbReference>
<gene>
    <name evidence="10" type="ORF">SSPSH_002661</name>
</gene>
<dbReference type="InterPro" id="IPR037185">
    <property type="entry name" value="EmrE-like"/>
</dbReference>
<reference evidence="10 11" key="2">
    <citation type="journal article" date="2013" name="PLoS ONE">
        <title>INDIGO - INtegrated Data Warehouse of MIcrobial GenOmes with Examples from the Red Sea Extremophiles.</title>
        <authorList>
            <person name="Alam I."/>
            <person name="Antunes A."/>
            <person name="Kamau A.A."/>
            <person name="Ba Alawi W."/>
            <person name="Kalkatawi M."/>
            <person name="Stingl U."/>
            <person name="Bajic V.B."/>
        </authorList>
    </citation>
    <scope>NUCLEOTIDE SEQUENCE [LARGE SCALE GENOMIC DNA]</scope>
    <source>
        <strain evidence="10 11">E1L3A</strain>
    </source>
</reference>
<keyword evidence="6 9" id="KW-0472">Membrane</keyword>
<keyword evidence="11" id="KW-1185">Reference proteome</keyword>
<feature type="transmembrane region" description="Helical" evidence="9">
    <location>
        <begin position="86"/>
        <end position="104"/>
    </location>
</feature>
<dbReference type="GO" id="GO:0022857">
    <property type="term" value="F:transmembrane transporter activity"/>
    <property type="evidence" value="ECO:0007669"/>
    <property type="project" value="InterPro"/>
</dbReference>
<dbReference type="AlphaFoldDB" id="U2EK75"/>
<sequence length="107" mass="11525">MSQGPVLLAFAIVFEVIGTTCMKFSEGFTRLWPSLGIAVFYAASFACLTLALRHLEISVAYAVWAGLGIVLITLIGVALFHEPMTWWRTGCIALVLIGVVGLNLSHA</sequence>